<dbReference type="PANTHER" id="PTHR43581">
    <property type="entry name" value="ATP/GTP PHOSPHATASE"/>
    <property type="match status" value="1"/>
</dbReference>
<organism evidence="2 3">
    <name type="scientific">Herpetosiphon gulosus</name>
    <dbReference type="NCBI Taxonomy" id="1973496"/>
    <lineage>
        <taxon>Bacteria</taxon>
        <taxon>Bacillati</taxon>
        <taxon>Chloroflexota</taxon>
        <taxon>Chloroflexia</taxon>
        <taxon>Herpetosiphonales</taxon>
        <taxon>Herpetosiphonaceae</taxon>
        <taxon>Herpetosiphon</taxon>
    </lineage>
</organism>
<dbReference type="EMBL" id="BAABRU010000008">
    <property type="protein sequence ID" value="GAA5528701.1"/>
    <property type="molecule type" value="Genomic_DNA"/>
</dbReference>
<feature type="domain" description="Endonuclease GajA/Old nuclease/RecF-like AAA" evidence="1">
    <location>
        <begin position="194"/>
        <end position="344"/>
    </location>
</feature>
<dbReference type="InterPro" id="IPR041685">
    <property type="entry name" value="AAA_GajA/Old/RecF-like"/>
</dbReference>
<dbReference type="Pfam" id="PF13175">
    <property type="entry name" value="AAA_15"/>
    <property type="match status" value="1"/>
</dbReference>
<comment type="caution">
    <text evidence="2">The sequence shown here is derived from an EMBL/GenBank/DDBJ whole genome shotgun (WGS) entry which is preliminary data.</text>
</comment>
<dbReference type="SUPFAM" id="SSF52540">
    <property type="entry name" value="P-loop containing nucleoside triphosphate hydrolases"/>
    <property type="match status" value="1"/>
</dbReference>
<dbReference type="Proteomes" id="UP001428290">
    <property type="component" value="Unassembled WGS sequence"/>
</dbReference>
<sequence>MNQVHPHNPQIRLSHLSIKNFKGIEEVEIDFPEPQLNGDPDIMVMGSRNGLGKTSIFEACSLLFLYIFGSDRFRDMVSQVSRYGISINIPDLLIRSGIDKFDISGQVTIENKVYSPKITFSRNGKFKLENEIPKSLTKMYDYNIIDYFHTMLGLQPNPLIISNFIYFHSHRKIQEGSLELGNMLDDNTSIGINNKNSILRRNSNIKSTFKQEILRLLMSRGGLFESSNEQKAELILNKLNDLVEEYANGRIEKLKALPDSTIEFLVTPSNGGESFNFDGLSSGQKEIISTLFLIWNYTENNPGLILIDEPELHLNSQWHRPFIKNLYKLAPNNQYIIATHSEDIFDSVDADRRILLSDD</sequence>
<evidence type="ECO:0000313" key="2">
    <source>
        <dbReference type="EMBL" id="GAA5528701.1"/>
    </source>
</evidence>
<accession>A0ABP9X2X9</accession>
<evidence type="ECO:0000313" key="3">
    <source>
        <dbReference type="Proteomes" id="UP001428290"/>
    </source>
</evidence>
<dbReference type="InterPro" id="IPR027417">
    <property type="entry name" value="P-loop_NTPase"/>
</dbReference>
<evidence type="ECO:0000259" key="1">
    <source>
        <dbReference type="Pfam" id="PF13175"/>
    </source>
</evidence>
<proteinExistence type="predicted"/>
<dbReference type="Gene3D" id="3.40.50.300">
    <property type="entry name" value="P-loop containing nucleotide triphosphate hydrolases"/>
    <property type="match status" value="1"/>
</dbReference>
<dbReference type="RefSeq" id="WP_345722319.1">
    <property type="nucleotide sequence ID" value="NZ_BAABRU010000008.1"/>
</dbReference>
<dbReference type="PANTHER" id="PTHR43581:SF2">
    <property type="entry name" value="EXCINUCLEASE ATPASE SUBUNIT"/>
    <property type="match status" value="1"/>
</dbReference>
<keyword evidence="3" id="KW-1185">Reference proteome</keyword>
<dbReference type="InterPro" id="IPR051396">
    <property type="entry name" value="Bact_Antivir_Def_Nuclease"/>
</dbReference>
<protein>
    <recommendedName>
        <fullName evidence="1">Endonuclease GajA/Old nuclease/RecF-like AAA domain-containing protein</fullName>
    </recommendedName>
</protein>
<gene>
    <name evidence="2" type="ORF">Hgul01_02503</name>
</gene>
<name>A0ABP9X2X9_9CHLR</name>
<reference evidence="2 3" key="1">
    <citation type="submission" date="2024-02" db="EMBL/GenBank/DDBJ databases">
        <title>Herpetosiphon gulosus NBRC 112829.</title>
        <authorList>
            <person name="Ichikawa N."/>
            <person name="Katano-Makiyama Y."/>
            <person name="Hidaka K."/>
        </authorList>
    </citation>
    <scope>NUCLEOTIDE SEQUENCE [LARGE SCALE GENOMIC DNA]</scope>
    <source>
        <strain evidence="2 3">NBRC 112829</strain>
    </source>
</reference>